<accession>A0A1V3G4P5</accession>
<dbReference type="AlphaFoldDB" id="A0A1V3G4P5"/>
<gene>
    <name evidence="1" type="ORF">UN64_17150</name>
</gene>
<name>A0A1V3G4P5_9BACL</name>
<evidence type="ECO:0000313" key="2">
    <source>
        <dbReference type="Proteomes" id="UP000188597"/>
    </source>
</evidence>
<dbReference type="Proteomes" id="UP000188597">
    <property type="component" value="Unassembled WGS sequence"/>
</dbReference>
<sequence length="159" mass="18451">MLDQKIIKELEAYINDHLIYELQESMYYTDMKAESLHIELDDFIRNNRKPTLQEVLFGFIDQKGVSDSEVYKSAGIDRKHFSKIRSKADYRPKKNTVIALGLGLTLNEEEFEQLLDSAGYSLSDSETSDLVIKFCLNKGIYDVIQVNEYLDYFSQKTLV</sequence>
<dbReference type="EMBL" id="MQMF01000004">
    <property type="protein sequence ID" value="OOE10126.1"/>
    <property type="molecule type" value="Genomic_DNA"/>
</dbReference>
<comment type="caution">
    <text evidence="1">The sequence shown here is derived from an EMBL/GenBank/DDBJ whole genome shotgun (WGS) entry which is preliminary data.</text>
</comment>
<reference evidence="1 2" key="1">
    <citation type="submission" date="2016-11" db="EMBL/GenBank/DDBJ databases">
        <authorList>
            <person name="Jaros S."/>
            <person name="Januszkiewicz K."/>
            <person name="Wedrychowicz H."/>
        </authorList>
    </citation>
    <scope>NUCLEOTIDE SEQUENCE [LARGE SCALE GENOMIC DNA]</scope>
    <source>
        <strain evidence="1 2">Con a/3</strain>
    </source>
</reference>
<proteinExistence type="predicted"/>
<evidence type="ECO:0008006" key="3">
    <source>
        <dbReference type="Google" id="ProtNLM"/>
    </source>
</evidence>
<organism evidence="1 2">
    <name type="scientific">Fictibacillus arsenicus</name>
    <dbReference type="NCBI Taxonomy" id="255247"/>
    <lineage>
        <taxon>Bacteria</taxon>
        <taxon>Bacillati</taxon>
        <taxon>Bacillota</taxon>
        <taxon>Bacilli</taxon>
        <taxon>Bacillales</taxon>
        <taxon>Fictibacillaceae</taxon>
        <taxon>Fictibacillus</taxon>
    </lineage>
</organism>
<dbReference type="RefSeq" id="WP_077365036.1">
    <property type="nucleotide sequence ID" value="NZ_MQMF01000004.1"/>
</dbReference>
<protein>
    <recommendedName>
        <fullName evidence="3">Appr-1-p processing protein</fullName>
    </recommendedName>
</protein>
<dbReference type="OrthoDB" id="6194521at2"/>
<evidence type="ECO:0000313" key="1">
    <source>
        <dbReference type="EMBL" id="OOE10126.1"/>
    </source>
</evidence>